<keyword evidence="3" id="KW-1185">Reference proteome</keyword>
<sequence length="228" mass="26006">MAAITMAIVILDKIDTGDWRSAVQRAANASFQWLDDLQDSVVGDMRIRRLGGMIDLTKSKSHQEHHLPRHIHWLLPFILGRLPVPLYFYYGYQFPVTEPIPPALIEKGLVPDLLEVEHLQMQSEEVVFSLWDINTPVWASLRNAPEGFEPTPPPRPPPKAPRPNLFQRPPKPSRVRSTSAERQAPPDHPSSWMDWEDREAYGSPFRCDVCSQNKARVLDIAAFEVLAM</sequence>
<evidence type="ECO:0000256" key="1">
    <source>
        <dbReference type="SAM" id="MobiDB-lite"/>
    </source>
</evidence>
<evidence type="ECO:0000313" key="3">
    <source>
        <dbReference type="Proteomes" id="UP000636479"/>
    </source>
</evidence>
<proteinExistence type="predicted"/>
<dbReference type="RefSeq" id="XP_037215797.1">
    <property type="nucleotide sequence ID" value="XM_037367965.1"/>
</dbReference>
<dbReference type="OrthoDB" id="3268696at2759"/>
<organism evidence="2 3">
    <name type="scientific">Mycena indigotica</name>
    <dbReference type="NCBI Taxonomy" id="2126181"/>
    <lineage>
        <taxon>Eukaryota</taxon>
        <taxon>Fungi</taxon>
        <taxon>Dikarya</taxon>
        <taxon>Basidiomycota</taxon>
        <taxon>Agaricomycotina</taxon>
        <taxon>Agaricomycetes</taxon>
        <taxon>Agaricomycetidae</taxon>
        <taxon>Agaricales</taxon>
        <taxon>Marasmiineae</taxon>
        <taxon>Mycenaceae</taxon>
        <taxon>Mycena</taxon>
    </lineage>
</organism>
<feature type="region of interest" description="Disordered" evidence="1">
    <location>
        <begin position="144"/>
        <end position="195"/>
    </location>
</feature>
<evidence type="ECO:0000313" key="2">
    <source>
        <dbReference type="EMBL" id="KAF7293634.1"/>
    </source>
</evidence>
<feature type="compositionally biased region" description="Pro residues" evidence="1">
    <location>
        <begin position="150"/>
        <end position="161"/>
    </location>
</feature>
<dbReference type="EMBL" id="JACAZF010000010">
    <property type="protein sequence ID" value="KAF7293634.1"/>
    <property type="molecule type" value="Genomic_DNA"/>
</dbReference>
<gene>
    <name evidence="2" type="ORF">MIND_01142800</name>
</gene>
<reference evidence="2" key="1">
    <citation type="submission" date="2020-05" db="EMBL/GenBank/DDBJ databases">
        <title>Mycena genomes resolve the evolution of fungal bioluminescence.</title>
        <authorList>
            <person name="Tsai I.J."/>
        </authorList>
    </citation>
    <scope>NUCLEOTIDE SEQUENCE</scope>
    <source>
        <strain evidence="2">171206Taipei</strain>
    </source>
</reference>
<comment type="caution">
    <text evidence="2">The sequence shown here is derived from an EMBL/GenBank/DDBJ whole genome shotgun (WGS) entry which is preliminary data.</text>
</comment>
<protein>
    <submittedName>
        <fullName evidence="2">Uncharacterized protein</fullName>
    </submittedName>
</protein>
<dbReference type="Proteomes" id="UP000636479">
    <property type="component" value="Unassembled WGS sequence"/>
</dbReference>
<dbReference type="AlphaFoldDB" id="A0A8H6VZB3"/>
<name>A0A8H6VZB3_9AGAR</name>
<accession>A0A8H6VZB3</accession>
<dbReference type="GeneID" id="59350481"/>